<evidence type="ECO:0000313" key="5">
    <source>
        <dbReference type="EMBL" id="MED6183150.1"/>
    </source>
</evidence>
<gene>
    <name evidence="5" type="ORF">PIB30_035360</name>
</gene>
<proteinExistence type="predicted"/>
<dbReference type="Gene3D" id="2.60.120.330">
    <property type="entry name" value="B-lactam Antibiotic, Isopenicillin N Synthase, Chain"/>
    <property type="match status" value="2"/>
</dbReference>
<dbReference type="PANTHER" id="PTHR47991">
    <property type="entry name" value="OXOGLUTARATE/IRON-DEPENDENT DIOXYGENASE"/>
    <property type="match status" value="1"/>
</dbReference>
<evidence type="ECO:0000256" key="1">
    <source>
        <dbReference type="ARBA" id="ARBA00022723"/>
    </source>
</evidence>
<evidence type="ECO:0000313" key="6">
    <source>
        <dbReference type="Proteomes" id="UP001341840"/>
    </source>
</evidence>
<comment type="caution">
    <text evidence="5">The sequence shown here is derived from an EMBL/GenBank/DDBJ whole genome shotgun (WGS) entry which is preliminary data.</text>
</comment>
<evidence type="ECO:0000259" key="4">
    <source>
        <dbReference type="Pfam" id="PF03171"/>
    </source>
</evidence>
<name>A0ABU6WB50_9FABA</name>
<evidence type="ECO:0000256" key="2">
    <source>
        <dbReference type="ARBA" id="ARBA00022896"/>
    </source>
</evidence>
<keyword evidence="1" id="KW-0479">Metal-binding</keyword>
<evidence type="ECO:0000256" key="3">
    <source>
        <dbReference type="ARBA" id="ARBA00023004"/>
    </source>
</evidence>
<dbReference type="Pfam" id="PF03171">
    <property type="entry name" value="2OG-FeII_Oxy"/>
    <property type="match status" value="1"/>
</dbReference>
<dbReference type="SUPFAM" id="SSF51197">
    <property type="entry name" value="Clavaminate synthase-like"/>
    <property type="match status" value="1"/>
</dbReference>
<protein>
    <recommendedName>
        <fullName evidence="4">Isopenicillin N synthase-like Fe(2+) 2OG dioxygenase domain-containing protein</fullName>
    </recommendedName>
</protein>
<accession>A0ABU6WB50</accession>
<dbReference type="Proteomes" id="UP001341840">
    <property type="component" value="Unassembled WGS sequence"/>
</dbReference>
<feature type="domain" description="Isopenicillin N synthase-like Fe(2+) 2OG dioxygenase" evidence="4">
    <location>
        <begin position="120"/>
        <end position="157"/>
    </location>
</feature>
<dbReference type="EMBL" id="JASCZI010181411">
    <property type="protein sequence ID" value="MED6183150.1"/>
    <property type="molecule type" value="Genomic_DNA"/>
</dbReference>
<sequence>MEARSILVPCVQELAKQSLTTVPQQYVRPDEDPTTIISEPLPQLPVIDMTKLLSQHLKQSELHKLDHAGKERGFFQNAKDLLINCRDDLETHSAELEKLSMKILELMANALGFEANEIKEPFKEDGMWIPVKPLPNALIINMGDTLEMISNGVYRSIEQ</sequence>
<keyword evidence="2" id="KW-0847">Vitamin C</keyword>
<reference evidence="5 6" key="1">
    <citation type="journal article" date="2023" name="Plants (Basel)">
        <title>Bridging the Gap: Combining Genomics and Transcriptomics Approaches to Understand Stylosanthes scabra, an Orphan Legume from the Brazilian Caatinga.</title>
        <authorList>
            <person name="Ferreira-Neto J.R.C."/>
            <person name="da Silva M.D."/>
            <person name="Binneck E."/>
            <person name="de Melo N.F."/>
            <person name="da Silva R.H."/>
            <person name="de Melo A.L.T.M."/>
            <person name="Pandolfi V."/>
            <person name="Bustamante F.O."/>
            <person name="Brasileiro-Vidal A.C."/>
            <person name="Benko-Iseppon A.M."/>
        </authorList>
    </citation>
    <scope>NUCLEOTIDE SEQUENCE [LARGE SCALE GENOMIC DNA]</scope>
    <source>
        <tissue evidence="5">Leaves</tissue>
    </source>
</reference>
<dbReference type="InterPro" id="IPR044861">
    <property type="entry name" value="IPNS-like_FE2OG_OXY"/>
</dbReference>
<organism evidence="5 6">
    <name type="scientific">Stylosanthes scabra</name>
    <dbReference type="NCBI Taxonomy" id="79078"/>
    <lineage>
        <taxon>Eukaryota</taxon>
        <taxon>Viridiplantae</taxon>
        <taxon>Streptophyta</taxon>
        <taxon>Embryophyta</taxon>
        <taxon>Tracheophyta</taxon>
        <taxon>Spermatophyta</taxon>
        <taxon>Magnoliopsida</taxon>
        <taxon>eudicotyledons</taxon>
        <taxon>Gunneridae</taxon>
        <taxon>Pentapetalae</taxon>
        <taxon>rosids</taxon>
        <taxon>fabids</taxon>
        <taxon>Fabales</taxon>
        <taxon>Fabaceae</taxon>
        <taxon>Papilionoideae</taxon>
        <taxon>50 kb inversion clade</taxon>
        <taxon>dalbergioids sensu lato</taxon>
        <taxon>Dalbergieae</taxon>
        <taxon>Pterocarpus clade</taxon>
        <taxon>Stylosanthes</taxon>
    </lineage>
</organism>
<dbReference type="InterPro" id="IPR027443">
    <property type="entry name" value="IPNS-like_sf"/>
</dbReference>
<keyword evidence="6" id="KW-1185">Reference proteome</keyword>
<dbReference type="InterPro" id="IPR050295">
    <property type="entry name" value="Plant_2OG-oxidoreductases"/>
</dbReference>
<keyword evidence="3" id="KW-0408">Iron</keyword>